<dbReference type="AlphaFoldDB" id="A0A4U7AZ60"/>
<feature type="domain" description="Tautomerase cis-CaaD-like" evidence="1">
    <location>
        <begin position="1"/>
        <end position="122"/>
    </location>
</feature>
<reference evidence="2 3" key="1">
    <citation type="submission" date="2018-02" db="EMBL/GenBank/DDBJ databases">
        <title>Draft genome sequences of Elsinoe sp., causing black scab on jojoba.</title>
        <authorList>
            <person name="Stodart B."/>
            <person name="Jeffress S."/>
            <person name="Ash G."/>
            <person name="Arun Chinnappa K."/>
        </authorList>
    </citation>
    <scope>NUCLEOTIDE SEQUENCE [LARGE SCALE GENOMIC DNA]</scope>
    <source>
        <strain evidence="2 3">Hillstone_2</strain>
    </source>
</reference>
<sequence length="161" mass="18529">MPLYQVYHSYSLSQEQKQKLATSITSLHCTTFTTPSFFVHVRFIQGDARSNDYFMAGKPHAANSNRIEGVVRTSASRTKADFDPTALERDKELRRLVMVVFTPMITIREGGMAIPEAGQESDWLKDHLPYIKEMGQKEGIKDFTDMFEELETREDLKGWMQ</sequence>
<dbReference type="InterPro" id="IPR028116">
    <property type="entry name" value="Cis-CaaD-like"/>
</dbReference>
<protein>
    <recommendedName>
        <fullName evidence="1">Tautomerase cis-CaaD-like domain-containing protein</fullName>
    </recommendedName>
</protein>
<evidence type="ECO:0000259" key="1">
    <source>
        <dbReference type="Pfam" id="PF14832"/>
    </source>
</evidence>
<name>A0A4U7AZ60_9PEZI</name>
<evidence type="ECO:0000313" key="2">
    <source>
        <dbReference type="EMBL" id="TKX22241.1"/>
    </source>
</evidence>
<organism evidence="2 3">
    <name type="scientific">Elsinoe australis</name>
    <dbReference type="NCBI Taxonomy" id="40998"/>
    <lineage>
        <taxon>Eukaryota</taxon>
        <taxon>Fungi</taxon>
        <taxon>Dikarya</taxon>
        <taxon>Ascomycota</taxon>
        <taxon>Pezizomycotina</taxon>
        <taxon>Dothideomycetes</taxon>
        <taxon>Dothideomycetidae</taxon>
        <taxon>Myriangiales</taxon>
        <taxon>Elsinoaceae</taxon>
        <taxon>Elsinoe</taxon>
    </lineage>
</organism>
<dbReference type="Pfam" id="PF14832">
    <property type="entry name" value="Tautomerase_3"/>
    <property type="match status" value="1"/>
</dbReference>
<dbReference type="Proteomes" id="UP000308133">
    <property type="component" value="Unassembled WGS sequence"/>
</dbReference>
<comment type="caution">
    <text evidence="2">The sequence shown here is derived from an EMBL/GenBank/DDBJ whole genome shotgun (WGS) entry which is preliminary data.</text>
</comment>
<accession>A0A4U7AZ60</accession>
<dbReference type="SUPFAM" id="SSF55331">
    <property type="entry name" value="Tautomerase/MIF"/>
    <property type="match status" value="1"/>
</dbReference>
<dbReference type="EMBL" id="PTQR01000068">
    <property type="protein sequence ID" value="TKX22241.1"/>
    <property type="molecule type" value="Genomic_DNA"/>
</dbReference>
<dbReference type="Gene3D" id="3.30.429.10">
    <property type="entry name" value="Macrophage Migration Inhibitory Factor"/>
    <property type="match status" value="1"/>
</dbReference>
<proteinExistence type="predicted"/>
<evidence type="ECO:0000313" key="3">
    <source>
        <dbReference type="Proteomes" id="UP000308133"/>
    </source>
</evidence>
<dbReference type="InterPro" id="IPR014347">
    <property type="entry name" value="Tautomerase/MIF_sf"/>
</dbReference>
<gene>
    <name evidence="2" type="ORF">C1H76_5531</name>
</gene>